<evidence type="ECO:0000259" key="2">
    <source>
        <dbReference type="Pfam" id="PF19838"/>
    </source>
</evidence>
<feature type="chain" id="PRO_5012770210" description="LPS-assembly protein LptD central domain-containing protein" evidence="1">
    <location>
        <begin position="23"/>
        <end position="844"/>
    </location>
</feature>
<dbReference type="PANTHER" id="PTHR30189:SF1">
    <property type="entry name" value="LPS-ASSEMBLY PROTEIN LPTD"/>
    <property type="match status" value="1"/>
</dbReference>
<organism evidence="3 4">
    <name type="scientific">Candidatus Kapaibacterium thiocyanatum</name>
    <dbReference type="NCBI Taxonomy" id="1895771"/>
    <lineage>
        <taxon>Bacteria</taxon>
        <taxon>Pseudomonadati</taxon>
        <taxon>Candidatus Kapaibacteriota</taxon>
        <taxon>Candidatus Kapaibacteriia</taxon>
        <taxon>Candidatus Kapaibacteriales</taxon>
        <taxon>Candidatus Kapaibacteriaceae</taxon>
        <taxon>Candidatus Kapaibacterium</taxon>
    </lineage>
</organism>
<dbReference type="AlphaFoldDB" id="A0A1M3L241"/>
<evidence type="ECO:0000313" key="4">
    <source>
        <dbReference type="Proteomes" id="UP000184233"/>
    </source>
</evidence>
<dbReference type="Proteomes" id="UP000184233">
    <property type="component" value="Unassembled WGS sequence"/>
</dbReference>
<dbReference type="GO" id="GO:0009279">
    <property type="term" value="C:cell outer membrane"/>
    <property type="evidence" value="ECO:0007669"/>
    <property type="project" value="TreeGrafter"/>
</dbReference>
<reference evidence="3 4" key="1">
    <citation type="submission" date="2016-09" db="EMBL/GenBank/DDBJ databases">
        <title>Genome-resolved meta-omics ties microbial dynamics to process performance in biotechnology for thiocyanate degradation.</title>
        <authorList>
            <person name="Kantor R.S."/>
            <person name="Huddy R.J."/>
            <person name="Iyer R."/>
            <person name="Thomas B.C."/>
            <person name="Brown C.T."/>
            <person name="Anantharaman K."/>
            <person name="Tringe S."/>
            <person name="Hettich R.L."/>
            <person name="Harrison S.T."/>
            <person name="Banfield J.F."/>
        </authorList>
    </citation>
    <scope>NUCLEOTIDE SEQUENCE [LARGE SCALE GENOMIC DNA]</scope>
    <source>
        <strain evidence="3">59-99</strain>
    </source>
</reference>
<dbReference type="InterPro" id="IPR045659">
    <property type="entry name" value="LptD_2"/>
</dbReference>
<dbReference type="InterPro" id="IPR050218">
    <property type="entry name" value="LptD"/>
</dbReference>
<keyword evidence="1" id="KW-0732">Signal</keyword>
<dbReference type="Pfam" id="PF19838">
    <property type="entry name" value="LptD_2"/>
    <property type="match status" value="1"/>
</dbReference>
<dbReference type="EMBL" id="MKVH01000013">
    <property type="protein sequence ID" value="OJX59221.1"/>
    <property type="molecule type" value="Genomic_DNA"/>
</dbReference>
<feature type="signal peptide" evidence="1">
    <location>
        <begin position="1"/>
        <end position="22"/>
    </location>
</feature>
<evidence type="ECO:0000256" key="1">
    <source>
        <dbReference type="SAM" id="SignalP"/>
    </source>
</evidence>
<gene>
    <name evidence="3" type="ORF">BGO89_02030</name>
</gene>
<feature type="domain" description="LPS-assembly protein LptD central" evidence="2">
    <location>
        <begin position="188"/>
        <end position="638"/>
    </location>
</feature>
<dbReference type="PANTHER" id="PTHR30189">
    <property type="entry name" value="LPS-ASSEMBLY PROTEIN"/>
    <property type="match status" value="1"/>
</dbReference>
<dbReference type="GO" id="GO:1990351">
    <property type="term" value="C:transporter complex"/>
    <property type="evidence" value="ECO:0007669"/>
    <property type="project" value="TreeGrafter"/>
</dbReference>
<accession>A0A1M3L241</accession>
<name>A0A1M3L241_9BACT</name>
<proteinExistence type="predicted"/>
<sequence length="844" mass="94491">MIPRLCRMIVLVFLLGSAGTFAQSSSPPPPIPDTVHAGGVDTVVVFNARDSVHFSISKKRMRLRGDADVKFHSQRLQAEVIIMDFGPSTLTAEGAPDSTGRITGFPIFTDNGEQYASESILYNFKTRRGLVRFGETSIDGGYYYGSHIKRVSEDVAYIENGCFTTCDAPHPHFYFNSPKMKVMVNDKIFMDPVIAYIEDIPVFILPVGLFFSAERGRRSGLIVPTPRMTSDRGIVLEQIGYYWAASDYFDTELTADITTKGGIVFTNRSRYNVRDVLNGRLELKFGNTRFNVDNPYKSNFGVFFVHNQNFRPNESLVMDLTFTSENLFQNTSLNIGDRIRQNARSNASYQRTFYNGHTFNIGYTRDQNIINGSVTHVPTISYSIPQFFPLRDVIGGDHWLRDLSLTYRTTGRYNYSAQRTADTLPFAVSENSVIEHRPSLTVTPKLGDITLQPSVSYSENWYFQRYAQQVNAADSTIVQTREQGFFREFTYRVGVSASTFLYGMANPRIFGITALRHTLQPTIDLSFSPDLSDPGLGFFGQYVSPVTGKTIKYSRFGSGIASSREQFLVTMGLLNKLSIKTKQGDTLPDKALDLLVFNVNTSYNIAADSLRLSPISLTVRSPLLDAIAFNSTFGFSIYDQAMVTDAATGRLGYQTINRTLAEAGKGFLRLTNVTLNLGTRFSSGGLSFTPRSTETDTMAADSSNGDLRSRFDRRLNYKAQDDDIFGERTPGYSPVIMPWDAEVNLAYTYNRTDPATSFQSLLLSVRGNLSLTETLRMSASSSFDLVTGAINTPVIDITKRIHCWNLSFNWVPSGFNRGFYLRFSADAALLRDLQITKQNTPLYR</sequence>
<dbReference type="STRING" id="1895771.BGO89_02030"/>
<evidence type="ECO:0000313" key="3">
    <source>
        <dbReference type="EMBL" id="OJX59221.1"/>
    </source>
</evidence>
<protein>
    <recommendedName>
        <fullName evidence="2">LPS-assembly protein LptD central domain-containing protein</fullName>
    </recommendedName>
</protein>
<comment type="caution">
    <text evidence="3">The sequence shown here is derived from an EMBL/GenBank/DDBJ whole genome shotgun (WGS) entry which is preliminary data.</text>
</comment>